<dbReference type="Proteomes" id="UP001323405">
    <property type="component" value="Unassembled WGS sequence"/>
</dbReference>
<dbReference type="InterPro" id="IPR001138">
    <property type="entry name" value="Zn2Cys6_DnaBD"/>
</dbReference>
<dbReference type="Gene3D" id="4.10.240.10">
    <property type="entry name" value="Zn(2)-C6 fungal-type DNA-binding domain"/>
    <property type="match status" value="1"/>
</dbReference>
<dbReference type="SUPFAM" id="SSF57701">
    <property type="entry name" value="Zn2/Cys6 DNA-binding domain"/>
    <property type="match status" value="1"/>
</dbReference>
<evidence type="ECO:0000259" key="3">
    <source>
        <dbReference type="PROSITE" id="PS00463"/>
    </source>
</evidence>
<keyword evidence="5" id="KW-1185">Reference proteome</keyword>
<reference evidence="4 5" key="1">
    <citation type="journal article" date="2023" name="bioRxiv">
        <title>High-quality genome assemblies of four members of thePodospora anserinaspecies complex.</title>
        <authorList>
            <person name="Ament-Velasquez S.L."/>
            <person name="Vogan A.A."/>
            <person name="Wallerman O."/>
            <person name="Hartmann F."/>
            <person name="Gautier V."/>
            <person name="Silar P."/>
            <person name="Giraud T."/>
            <person name="Johannesson H."/>
        </authorList>
    </citation>
    <scope>NUCLEOTIDE SEQUENCE [LARGE SCALE GENOMIC DNA]</scope>
    <source>
        <strain evidence="4 5">CBS 415.72m</strain>
    </source>
</reference>
<dbReference type="InterPro" id="IPR036864">
    <property type="entry name" value="Zn2-C6_fun-type_DNA-bd_sf"/>
</dbReference>
<keyword evidence="1" id="KW-0539">Nucleus</keyword>
<organism evidence="4 5">
    <name type="scientific">Podospora pseudocomata</name>
    <dbReference type="NCBI Taxonomy" id="2093779"/>
    <lineage>
        <taxon>Eukaryota</taxon>
        <taxon>Fungi</taxon>
        <taxon>Dikarya</taxon>
        <taxon>Ascomycota</taxon>
        <taxon>Pezizomycotina</taxon>
        <taxon>Sordariomycetes</taxon>
        <taxon>Sordariomycetidae</taxon>
        <taxon>Sordariales</taxon>
        <taxon>Podosporaceae</taxon>
        <taxon>Podospora</taxon>
    </lineage>
</organism>
<protein>
    <recommendedName>
        <fullName evidence="3">Zn(2)-C6 fungal-type domain-containing protein</fullName>
    </recommendedName>
</protein>
<evidence type="ECO:0000256" key="1">
    <source>
        <dbReference type="ARBA" id="ARBA00023242"/>
    </source>
</evidence>
<evidence type="ECO:0000313" key="5">
    <source>
        <dbReference type="Proteomes" id="UP001323405"/>
    </source>
</evidence>
<feature type="compositionally biased region" description="Low complexity" evidence="2">
    <location>
        <begin position="219"/>
        <end position="231"/>
    </location>
</feature>
<dbReference type="RefSeq" id="XP_062740766.1">
    <property type="nucleotide sequence ID" value="XM_062892423.1"/>
</dbReference>
<name>A0ABR0G838_9PEZI</name>
<dbReference type="PROSITE" id="PS00463">
    <property type="entry name" value="ZN2_CY6_FUNGAL_1"/>
    <property type="match status" value="1"/>
</dbReference>
<proteinExistence type="predicted"/>
<gene>
    <name evidence="4" type="ORF">QC762_607345</name>
</gene>
<dbReference type="EMBL" id="JAFFHA010000008">
    <property type="protein sequence ID" value="KAK4651791.1"/>
    <property type="molecule type" value="Genomic_DNA"/>
</dbReference>
<evidence type="ECO:0000256" key="2">
    <source>
        <dbReference type="SAM" id="MobiDB-lite"/>
    </source>
</evidence>
<evidence type="ECO:0000313" key="4">
    <source>
        <dbReference type="EMBL" id="KAK4651791.1"/>
    </source>
</evidence>
<dbReference type="GeneID" id="87912330"/>
<dbReference type="CDD" id="cd00067">
    <property type="entry name" value="GAL4"/>
    <property type="match status" value="1"/>
</dbReference>
<feature type="domain" description="Zn(2)-C6 fungal-type" evidence="3">
    <location>
        <begin position="70"/>
        <end position="100"/>
    </location>
</feature>
<comment type="caution">
    <text evidence="4">The sequence shown here is derived from an EMBL/GenBank/DDBJ whole genome shotgun (WGS) entry which is preliminary data.</text>
</comment>
<accession>A0ABR0G838</accession>
<feature type="region of interest" description="Disordered" evidence="2">
    <location>
        <begin position="211"/>
        <end position="250"/>
    </location>
</feature>
<sequence>MPQADRPGPGAHDASNRVRSALIGEITGNPSPIFNSGPIRCYEQANNIPSFSNNTWAMDDDSDGHTRWPACHRCHSSKLRCRRAPNQRACNRCIRAQAECSPRPSRRGQQVASTMANLNNAVYPTQGTGSTLPVMDRSMGGTTSSTTPPDNIKALDSSSLGTLDTLDSRMLQTMDSWPRLSGSDISSPINPLLYQDFFHLTEVPTALGGKPQLGGLQNASASEAEGSQASQMDRTMNDSEQALGHRQSRSTGLDARVHELARLNILLVSQQEATAESIHALRASPEAQAYGGRQSDYLNLEETLRIALQLLSILRQSVPAHDPATALLFLSCYSRLAAIFRNVFECLQRILDEGSTISQRPLSRLFPRVQLGSVCLGDGSERLQAQMVLDVSEHVFTDISMKIELRFTENDPTSSGGQGAESQWPSFGMLDEGIRIVPAERSVVTGLVDKLRSALKQY</sequence>